<accession>A0A0D3D4W6</accession>
<dbReference type="Proteomes" id="UP000032141">
    <property type="component" value="Chromosome C7"/>
</dbReference>
<reference evidence="1 2" key="1">
    <citation type="journal article" date="2014" name="Genome Biol.">
        <title>Transcriptome and methylome profiling reveals relics of genome dominance in the mesopolyploid Brassica oleracea.</title>
        <authorList>
            <person name="Parkin I.A."/>
            <person name="Koh C."/>
            <person name="Tang H."/>
            <person name="Robinson S.J."/>
            <person name="Kagale S."/>
            <person name="Clarke W.E."/>
            <person name="Town C.D."/>
            <person name="Nixon J."/>
            <person name="Krishnakumar V."/>
            <person name="Bidwell S.L."/>
            <person name="Denoeud F."/>
            <person name="Belcram H."/>
            <person name="Links M.G."/>
            <person name="Just J."/>
            <person name="Clarke C."/>
            <person name="Bender T."/>
            <person name="Huebert T."/>
            <person name="Mason A.S."/>
            <person name="Pires J.C."/>
            <person name="Barker G."/>
            <person name="Moore J."/>
            <person name="Walley P.G."/>
            <person name="Manoli S."/>
            <person name="Batley J."/>
            <person name="Edwards D."/>
            <person name="Nelson M.N."/>
            <person name="Wang X."/>
            <person name="Paterson A.H."/>
            <person name="King G."/>
            <person name="Bancroft I."/>
            <person name="Chalhoub B."/>
            <person name="Sharpe A.G."/>
        </authorList>
    </citation>
    <scope>NUCLEOTIDE SEQUENCE</scope>
    <source>
        <strain evidence="1 2">cv. TO1000</strain>
    </source>
</reference>
<keyword evidence="2" id="KW-1185">Reference proteome</keyword>
<name>A0A0D3D4W6_BRAOL</name>
<proteinExistence type="predicted"/>
<dbReference type="AlphaFoldDB" id="A0A0D3D4W6"/>
<evidence type="ECO:0000313" key="2">
    <source>
        <dbReference type="Proteomes" id="UP000032141"/>
    </source>
</evidence>
<sequence>MYSICNPKQNFVFPKSFISNCFLRYSTVWEISPDVPRIFRSSTYTAMITKPLSDFFMNIHELVGSFL</sequence>
<dbReference type="Gramene" id="Bo7g031540.1">
    <property type="protein sequence ID" value="Bo7g031540.1"/>
    <property type="gene ID" value="Bo7g031540"/>
</dbReference>
<evidence type="ECO:0000313" key="1">
    <source>
        <dbReference type="EnsemblPlants" id="Bo7g031540.1"/>
    </source>
</evidence>
<protein>
    <submittedName>
        <fullName evidence="1">Uncharacterized protein</fullName>
    </submittedName>
</protein>
<dbReference type="EnsemblPlants" id="Bo7g031540.1">
    <property type="protein sequence ID" value="Bo7g031540.1"/>
    <property type="gene ID" value="Bo7g031540"/>
</dbReference>
<dbReference type="HOGENOM" id="CLU_2815961_0_0_1"/>
<reference evidence="1" key="2">
    <citation type="submission" date="2015-03" db="UniProtKB">
        <authorList>
            <consortium name="EnsemblPlants"/>
        </authorList>
    </citation>
    <scope>IDENTIFICATION</scope>
</reference>
<organism evidence="1 2">
    <name type="scientific">Brassica oleracea var. oleracea</name>
    <dbReference type="NCBI Taxonomy" id="109376"/>
    <lineage>
        <taxon>Eukaryota</taxon>
        <taxon>Viridiplantae</taxon>
        <taxon>Streptophyta</taxon>
        <taxon>Embryophyta</taxon>
        <taxon>Tracheophyta</taxon>
        <taxon>Spermatophyta</taxon>
        <taxon>Magnoliopsida</taxon>
        <taxon>eudicotyledons</taxon>
        <taxon>Gunneridae</taxon>
        <taxon>Pentapetalae</taxon>
        <taxon>rosids</taxon>
        <taxon>malvids</taxon>
        <taxon>Brassicales</taxon>
        <taxon>Brassicaceae</taxon>
        <taxon>Brassiceae</taxon>
        <taxon>Brassica</taxon>
    </lineage>
</organism>